<dbReference type="Proteomes" id="UP000272015">
    <property type="component" value="Unassembled WGS sequence"/>
</dbReference>
<accession>A0A3A5MC46</accession>
<keyword evidence="3" id="KW-0804">Transcription</keyword>
<dbReference type="RefSeq" id="WP_119976364.1">
    <property type="nucleotide sequence ID" value="NZ_JBHSQA010000004.1"/>
</dbReference>
<evidence type="ECO:0000256" key="2">
    <source>
        <dbReference type="ARBA" id="ARBA00023125"/>
    </source>
</evidence>
<dbReference type="Pfam" id="PF01614">
    <property type="entry name" value="IclR_C"/>
    <property type="match status" value="1"/>
</dbReference>
<proteinExistence type="predicted"/>
<dbReference type="SMART" id="SM00346">
    <property type="entry name" value="HTH_ICLR"/>
    <property type="match status" value="1"/>
</dbReference>
<dbReference type="EMBL" id="QZVS01000096">
    <property type="protein sequence ID" value="RJT85144.1"/>
    <property type="molecule type" value="Genomic_DNA"/>
</dbReference>
<dbReference type="AlphaFoldDB" id="A0A3A5MC46"/>
<dbReference type="InterPro" id="IPR050707">
    <property type="entry name" value="HTH_MetabolicPath_Reg"/>
</dbReference>
<dbReference type="PANTHER" id="PTHR30136:SF24">
    <property type="entry name" value="HTH-TYPE TRANSCRIPTIONAL REPRESSOR ALLR"/>
    <property type="match status" value="1"/>
</dbReference>
<dbReference type="InterPro" id="IPR036390">
    <property type="entry name" value="WH_DNA-bd_sf"/>
</dbReference>
<evidence type="ECO:0000313" key="6">
    <source>
        <dbReference type="EMBL" id="RJT85144.1"/>
    </source>
</evidence>
<feature type="domain" description="IclR-ED" evidence="5">
    <location>
        <begin position="70"/>
        <end position="249"/>
    </location>
</feature>
<reference evidence="6 7" key="1">
    <citation type="submission" date="2018-09" db="EMBL/GenBank/DDBJ databases">
        <title>Novel species of Cryobacterium.</title>
        <authorList>
            <person name="Liu Q."/>
            <person name="Xin Y.-H."/>
        </authorList>
    </citation>
    <scope>NUCLEOTIDE SEQUENCE [LARGE SCALE GENOMIC DNA]</scope>
    <source>
        <strain evidence="6 7">Hh39</strain>
    </source>
</reference>
<dbReference type="PROSITE" id="PS51077">
    <property type="entry name" value="HTH_ICLR"/>
    <property type="match status" value="1"/>
</dbReference>
<dbReference type="GO" id="GO:0003677">
    <property type="term" value="F:DNA binding"/>
    <property type="evidence" value="ECO:0007669"/>
    <property type="project" value="UniProtKB-KW"/>
</dbReference>
<keyword evidence="7" id="KW-1185">Reference proteome</keyword>
<dbReference type="GO" id="GO:0003700">
    <property type="term" value="F:DNA-binding transcription factor activity"/>
    <property type="evidence" value="ECO:0007669"/>
    <property type="project" value="TreeGrafter"/>
</dbReference>
<comment type="caution">
    <text evidence="6">The sequence shown here is derived from an EMBL/GenBank/DDBJ whole genome shotgun (WGS) entry which is preliminary data.</text>
</comment>
<dbReference type="Pfam" id="PF09339">
    <property type="entry name" value="HTH_IclR"/>
    <property type="match status" value="1"/>
</dbReference>
<dbReference type="PROSITE" id="PS51078">
    <property type="entry name" value="ICLR_ED"/>
    <property type="match status" value="1"/>
</dbReference>
<dbReference type="InterPro" id="IPR029016">
    <property type="entry name" value="GAF-like_dom_sf"/>
</dbReference>
<dbReference type="SUPFAM" id="SSF55781">
    <property type="entry name" value="GAF domain-like"/>
    <property type="match status" value="1"/>
</dbReference>
<keyword evidence="2" id="KW-0238">DNA-binding</keyword>
<dbReference type="Gene3D" id="1.10.10.10">
    <property type="entry name" value="Winged helix-like DNA-binding domain superfamily/Winged helix DNA-binding domain"/>
    <property type="match status" value="1"/>
</dbReference>
<feature type="domain" description="HTH iclR-type" evidence="4">
    <location>
        <begin position="8"/>
        <end position="69"/>
    </location>
</feature>
<dbReference type="GO" id="GO:0045892">
    <property type="term" value="P:negative regulation of DNA-templated transcription"/>
    <property type="evidence" value="ECO:0007669"/>
    <property type="project" value="TreeGrafter"/>
</dbReference>
<name>A0A3A5MC46_9MICO</name>
<dbReference type="InterPro" id="IPR036388">
    <property type="entry name" value="WH-like_DNA-bd_sf"/>
</dbReference>
<evidence type="ECO:0000259" key="4">
    <source>
        <dbReference type="PROSITE" id="PS51077"/>
    </source>
</evidence>
<dbReference type="SUPFAM" id="SSF46785">
    <property type="entry name" value="Winged helix' DNA-binding domain"/>
    <property type="match status" value="1"/>
</dbReference>
<evidence type="ECO:0000256" key="1">
    <source>
        <dbReference type="ARBA" id="ARBA00023015"/>
    </source>
</evidence>
<protein>
    <submittedName>
        <fullName evidence="6">IclR family transcriptional regulator</fullName>
    </submittedName>
</protein>
<evidence type="ECO:0000313" key="7">
    <source>
        <dbReference type="Proteomes" id="UP000272015"/>
    </source>
</evidence>
<dbReference type="OrthoDB" id="4068713at2"/>
<sequence>MANASAGRSALSRHLRILSAFNADSAFLTLTQLSRRAGLPLASTHRLVTELESHGLLERNEDKTYRLGVRLWELACCTPGALGLREIAMPYLQDVHAVVGQHTQLGILEGTDVLFLERLSKRNAVVNATLIGGRLPLHASSSGLVLLAHMPSAFVDQIVNDGLFSYTNHTIRSLSELTATLSEIRSRGFVVADGYIHPDARGIAVPVFGANQVVVAAISVVVPNDETPWEATRDILRRAAQQMSLALRSAYLPPRHPQALPGGRYRPLVNSSVKSMEYLGSTARRYSAVPTPRD</sequence>
<evidence type="ECO:0000259" key="5">
    <source>
        <dbReference type="PROSITE" id="PS51078"/>
    </source>
</evidence>
<dbReference type="PANTHER" id="PTHR30136">
    <property type="entry name" value="HELIX-TURN-HELIX TRANSCRIPTIONAL REGULATOR, ICLR FAMILY"/>
    <property type="match status" value="1"/>
</dbReference>
<dbReference type="Gene3D" id="3.30.450.40">
    <property type="match status" value="1"/>
</dbReference>
<organism evidence="6 7">
    <name type="scientific">Cryobacterium melibiosiphilum</name>
    <dbReference type="NCBI Taxonomy" id="995039"/>
    <lineage>
        <taxon>Bacteria</taxon>
        <taxon>Bacillati</taxon>
        <taxon>Actinomycetota</taxon>
        <taxon>Actinomycetes</taxon>
        <taxon>Micrococcales</taxon>
        <taxon>Microbacteriaceae</taxon>
        <taxon>Cryobacterium</taxon>
    </lineage>
</organism>
<keyword evidence="1" id="KW-0805">Transcription regulation</keyword>
<dbReference type="InterPro" id="IPR005471">
    <property type="entry name" value="Tscrpt_reg_IclR_N"/>
</dbReference>
<evidence type="ECO:0000256" key="3">
    <source>
        <dbReference type="ARBA" id="ARBA00023163"/>
    </source>
</evidence>
<gene>
    <name evidence="6" type="ORF">D6T64_19585</name>
</gene>
<dbReference type="InterPro" id="IPR014757">
    <property type="entry name" value="Tscrpt_reg_IclR_C"/>
</dbReference>